<dbReference type="RefSeq" id="WP_100266067.1">
    <property type="nucleotide sequence ID" value="NZ_CP018800.1"/>
</dbReference>
<keyword evidence="9" id="KW-1185">Reference proteome</keyword>
<dbReference type="SUPFAM" id="SSF52080">
    <property type="entry name" value="Ribosomal proteins L15p and L18e"/>
    <property type="match status" value="1"/>
</dbReference>
<dbReference type="PANTHER" id="PTHR12934">
    <property type="entry name" value="50S RIBOSOMAL PROTEIN L15"/>
    <property type="match status" value="1"/>
</dbReference>
<dbReference type="InterPro" id="IPR005749">
    <property type="entry name" value="Ribosomal_uL15_bac-type"/>
</dbReference>
<reference evidence="8 9" key="1">
    <citation type="submission" date="2016-12" db="EMBL/GenBank/DDBJ databases">
        <title>Isolation and genomic insights into novel planktonic Zetaproteobacteria from stratified waters of the Chesapeake Bay.</title>
        <authorList>
            <person name="McAllister S.M."/>
            <person name="Kato S."/>
            <person name="Chan C.S."/>
            <person name="Chiu B.K."/>
            <person name="Field E.K."/>
        </authorList>
    </citation>
    <scope>NUCLEOTIDE SEQUENCE [LARGE SCALE GENOMIC DNA]</scope>
    <source>
        <strain evidence="8 9">CP-8</strain>
    </source>
</reference>
<comment type="similarity">
    <text evidence="1 4 5">Belongs to the universal ribosomal protein uL15 family.</text>
</comment>
<feature type="compositionally biased region" description="Basic and acidic residues" evidence="6">
    <location>
        <begin position="1"/>
        <end position="13"/>
    </location>
</feature>
<dbReference type="InterPro" id="IPR036227">
    <property type="entry name" value="Ribosomal_uL15/eL18_sf"/>
</dbReference>
<evidence type="ECO:0000256" key="3">
    <source>
        <dbReference type="ARBA" id="ARBA00023274"/>
    </source>
</evidence>
<comment type="function">
    <text evidence="4">Binds to the 23S rRNA.</text>
</comment>
<keyword evidence="4" id="KW-0694">RNA-binding</keyword>
<evidence type="ECO:0000313" key="8">
    <source>
        <dbReference type="EMBL" id="ATX82755.1"/>
    </source>
</evidence>
<gene>
    <name evidence="4" type="primary">rplO</name>
    <name evidence="8" type="ORF">Ga0123462_1918</name>
</gene>
<evidence type="ECO:0000256" key="6">
    <source>
        <dbReference type="SAM" id="MobiDB-lite"/>
    </source>
</evidence>
<keyword evidence="3 4" id="KW-0687">Ribonucleoprotein</keyword>
<evidence type="ECO:0000256" key="5">
    <source>
        <dbReference type="RuleBase" id="RU003888"/>
    </source>
</evidence>
<evidence type="ECO:0000259" key="7">
    <source>
        <dbReference type="Pfam" id="PF00828"/>
    </source>
</evidence>
<dbReference type="GO" id="GO:0003735">
    <property type="term" value="F:structural constituent of ribosome"/>
    <property type="evidence" value="ECO:0007669"/>
    <property type="project" value="InterPro"/>
</dbReference>
<dbReference type="InterPro" id="IPR001196">
    <property type="entry name" value="Ribosomal_uL15_CS"/>
</dbReference>
<accession>A0A2K8L604</accession>
<dbReference type="InterPro" id="IPR030878">
    <property type="entry name" value="Ribosomal_uL15"/>
</dbReference>
<evidence type="ECO:0000256" key="4">
    <source>
        <dbReference type="HAMAP-Rule" id="MF_01341"/>
    </source>
</evidence>
<dbReference type="GO" id="GO:0019843">
    <property type="term" value="F:rRNA binding"/>
    <property type="evidence" value="ECO:0007669"/>
    <property type="project" value="UniProtKB-UniRule"/>
</dbReference>
<dbReference type="Proteomes" id="UP000231637">
    <property type="component" value="Chromosome"/>
</dbReference>
<dbReference type="NCBIfam" id="TIGR01071">
    <property type="entry name" value="rplO_bact"/>
    <property type="match status" value="1"/>
</dbReference>
<keyword evidence="4" id="KW-0699">rRNA-binding</keyword>
<dbReference type="EMBL" id="CP018800">
    <property type="protein sequence ID" value="ATX82755.1"/>
    <property type="molecule type" value="Genomic_DNA"/>
</dbReference>
<organism evidence="8 9">
    <name type="scientific">Mariprofundus ferrinatatus</name>
    <dbReference type="NCBI Taxonomy" id="1921087"/>
    <lineage>
        <taxon>Bacteria</taxon>
        <taxon>Pseudomonadati</taxon>
        <taxon>Pseudomonadota</taxon>
        <taxon>Candidatius Mariprofundia</taxon>
        <taxon>Mariprofundales</taxon>
        <taxon>Mariprofundaceae</taxon>
        <taxon>Mariprofundus</taxon>
    </lineage>
</organism>
<dbReference type="OrthoDB" id="5294348at2"/>
<evidence type="ECO:0000256" key="2">
    <source>
        <dbReference type="ARBA" id="ARBA00022980"/>
    </source>
</evidence>
<dbReference type="PROSITE" id="PS00475">
    <property type="entry name" value="RIBOSOMAL_L15"/>
    <property type="match status" value="1"/>
</dbReference>
<evidence type="ECO:0000256" key="1">
    <source>
        <dbReference type="ARBA" id="ARBA00007320"/>
    </source>
</evidence>
<dbReference type="Pfam" id="PF00828">
    <property type="entry name" value="Ribosomal_L27A"/>
    <property type="match status" value="1"/>
</dbReference>
<sequence length="150" mass="15527">MKLNELKATEGSRKDRKRKGQGIASGNGKTGGRGHKGQKSRSGGKVARGFEGGQMPLIRRVPKRGFTPRKDNSFQVVNLDQLNAFDDGAAVDAAALFEAGLVRNAVDPIKLLASGELSKKVTVSVTAASAQAAAKVKAAGGKLNLASAEA</sequence>
<feature type="domain" description="Large ribosomal subunit protein uL15/eL18" evidence="7">
    <location>
        <begin position="76"/>
        <end position="143"/>
    </location>
</feature>
<dbReference type="PANTHER" id="PTHR12934:SF11">
    <property type="entry name" value="LARGE RIBOSOMAL SUBUNIT PROTEIN UL15M"/>
    <property type="match status" value="1"/>
</dbReference>
<keyword evidence="2 4" id="KW-0689">Ribosomal protein</keyword>
<proteinExistence type="inferred from homology"/>
<evidence type="ECO:0000313" key="9">
    <source>
        <dbReference type="Proteomes" id="UP000231637"/>
    </source>
</evidence>
<dbReference type="GO" id="GO:0022625">
    <property type="term" value="C:cytosolic large ribosomal subunit"/>
    <property type="evidence" value="ECO:0007669"/>
    <property type="project" value="TreeGrafter"/>
</dbReference>
<dbReference type="GO" id="GO:0006412">
    <property type="term" value="P:translation"/>
    <property type="evidence" value="ECO:0007669"/>
    <property type="project" value="UniProtKB-UniRule"/>
</dbReference>
<dbReference type="InterPro" id="IPR021131">
    <property type="entry name" value="Ribosomal_uL15/eL18"/>
</dbReference>
<dbReference type="HAMAP" id="MF_01341">
    <property type="entry name" value="Ribosomal_uL15"/>
    <property type="match status" value="1"/>
</dbReference>
<name>A0A2K8L604_9PROT</name>
<feature type="region of interest" description="Disordered" evidence="6">
    <location>
        <begin position="1"/>
        <end position="58"/>
    </location>
</feature>
<dbReference type="AlphaFoldDB" id="A0A2K8L604"/>
<dbReference type="Gene3D" id="3.100.10.10">
    <property type="match status" value="1"/>
</dbReference>
<protein>
    <recommendedName>
        <fullName evidence="4">Large ribosomal subunit protein uL15</fullName>
    </recommendedName>
</protein>
<comment type="subunit">
    <text evidence="4">Part of the 50S ribosomal subunit.</text>
</comment>
<dbReference type="KEGG" id="mfn:Ga0123462_1918"/>